<proteinExistence type="predicted"/>
<dbReference type="RefSeq" id="WP_182339335.1">
    <property type="nucleotide sequence ID" value="NZ_JACGXS010000004.1"/>
</dbReference>
<name>A0A7W3IIH0_9GAMM</name>
<gene>
    <name evidence="1" type="ORF">H4O11_10340</name>
</gene>
<dbReference type="EMBL" id="JACGXS010000004">
    <property type="protein sequence ID" value="MBA8682206.1"/>
    <property type="molecule type" value="Genomic_DNA"/>
</dbReference>
<keyword evidence="2" id="KW-1185">Reference proteome</keyword>
<dbReference type="Proteomes" id="UP000547058">
    <property type="component" value="Unassembled WGS sequence"/>
</dbReference>
<evidence type="ECO:0000313" key="2">
    <source>
        <dbReference type="Proteomes" id="UP000547058"/>
    </source>
</evidence>
<protein>
    <submittedName>
        <fullName evidence="1">Uncharacterized protein</fullName>
    </submittedName>
</protein>
<organism evidence="1 2">
    <name type="scientific">Stenotrophomonas tumulicola</name>
    <dbReference type="NCBI Taxonomy" id="1685415"/>
    <lineage>
        <taxon>Bacteria</taxon>
        <taxon>Pseudomonadati</taxon>
        <taxon>Pseudomonadota</taxon>
        <taxon>Gammaproteobacteria</taxon>
        <taxon>Lysobacterales</taxon>
        <taxon>Lysobacteraceae</taxon>
        <taxon>Stenotrophomonas</taxon>
    </lineage>
</organism>
<dbReference type="AlphaFoldDB" id="A0A7W3IIH0"/>
<accession>A0A7W3IIH0</accession>
<comment type="caution">
    <text evidence="1">The sequence shown here is derived from an EMBL/GenBank/DDBJ whole genome shotgun (WGS) entry which is preliminary data.</text>
</comment>
<evidence type="ECO:0000313" key="1">
    <source>
        <dbReference type="EMBL" id="MBA8682206.1"/>
    </source>
</evidence>
<sequence length="205" mass="21938">MFITLVFAAVLSATHPVPDAAPDCSVDREALLALPVEAFDQDMQGGWRPLGEQEGCHLAAAELIADYRRVNQPAGRNLLTWHEAQMRANVGQSTAAIALMRQSLQEEGDATGWNAYVEGSIAFLQGDRAGLDEAHAVLAATPPPSGIEVKDGKFNITGPDGNEIAISWPANLDILEAFARCFDKDYLHAYGSQACRYPGKGDGGD</sequence>
<reference evidence="1 2" key="1">
    <citation type="submission" date="2020-08" db="EMBL/GenBank/DDBJ databases">
        <title>Stenotrophomonas tumulicola JCM 30961.</title>
        <authorList>
            <person name="Deng Y."/>
        </authorList>
    </citation>
    <scope>NUCLEOTIDE SEQUENCE [LARGE SCALE GENOMIC DNA]</scope>
    <source>
        <strain evidence="1 2">JCM 30961</strain>
    </source>
</reference>